<dbReference type="InterPro" id="IPR024269">
    <property type="entry name" value="DUF3791"/>
</dbReference>
<dbReference type="EMBL" id="JACKWY010000002">
    <property type="protein sequence ID" value="MBB6713884.1"/>
    <property type="molecule type" value="Genomic_DNA"/>
</dbReference>
<dbReference type="RefSeq" id="WP_185163607.1">
    <property type="nucleotide sequence ID" value="NZ_JACKWY010000002.1"/>
</dbReference>
<dbReference type="AlphaFoldDB" id="A0A7X0SAB6"/>
<accession>A0A7X0SAB6</accession>
<proteinExistence type="predicted"/>
<organism evidence="1 2">
    <name type="scientific">Clostridium gasigenes</name>
    <dbReference type="NCBI Taxonomy" id="94869"/>
    <lineage>
        <taxon>Bacteria</taxon>
        <taxon>Bacillati</taxon>
        <taxon>Bacillota</taxon>
        <taxon>Clostridia</taxon>
        <taxon>Eubacteriales</taxon>
        <taxon>Clostridiaceae</taxon>
        <taxon>Clostridium</taxon>
    </lineage>
</organism>
<reference evidence="1 2" key="1">
    <citation type="submission" date="2020-08" db="EMBL/GenBank/DDBJ databases">
        <title>Clostridia isolated from Swiss meat.</title>
        <authorList>
            <person name="Wambui J."/>
            <person name="Stevens M.J.A."/>
            <person name="Stephan R."/>
        </authorList>
    </citation>
    <scope>NUCLEOTIDE SEQUENCE [LARGE SCALE GENOMIC DNA]</scope>
    <source>
        <strain evidence="1 2">CM001</strain>
    </source>
</reference>
<name>A0A7X0SAB6_9CLOT</name>
<dbReference type="Proteomes" id="UP000585258">
    <property type="component" value="Unassembled WGS sequence"/>
</dbReference>
<dbReference type="Pfam" id="PF12668">
    <property type="entry name" value="DUF3791"/>
    <property type="match status" value="1"/>
</dbReference>
<sequence>MNITFMILDSYIIECYEGLHTLGSRCFMENIIEISKEQGAKLS</sequence>
<evidence type="ECO:0000313" key="2">
    <source>
        <dbReference type="Proteomes" id="UP000585258"/>
    </source>
</evidence>
<evidence type="ECO:0000313" key="1">
    <source>
        <dbReference type="EMBL" id="MBB6713884.1"/>
    </source>
</evidence>
<comment type="caution">
    <text evidence="1">The sequence shown here is derived from an EMBL/GenBank/DDBJ whole genome shotgun (WGS) entry which is preliminary data.</text>
</comment>
<gene>
    <name evidence="1" type="ORF">H7E68_03910</name>
</gene>
<protein>
    <submittedName>
        <fullName evidence="1">DUF3791 domain-containing protein</fullName>
    </submittedName>
</protein>